<evidence type="ECO:0000313" key="3">
    <source>
        <dbReference type="Proteomes" id="UP000236721"/>
    </source>
</evidence>
<gene>
    <name evidence="2" type="ORF">SAMN04488244_13215</name>
</gene>
<evidence type="ECO:0000313" key="2">
    <source>
        <dbReference type="EMBL" id="SEG68616.1"/>
    </source>
</evidence>
<evidence type="ECO:0000256" key="1">
    <source>
        <dbReference type="SAM" id="Phobius"/>
    </source>
</evidence>
<evidence type="ECO:0008006" key="4">
    <source>
        <dbReference type="Google" id="ProtNLM"/>
    </source>
</evidence>
<accession>A0A1H6C8C0</accession>
<dbReference type="OrthoDB" id="5860105at2"/>
<proteinExistence type="predicted"/>
<sequence>MSASKLSYGKWLLALLLSLFLSASIAYQHISGEIQRSASGSILKIDKRIDEIVTAIRQFPYDASCPESLMDEYANLAYENERIRAVGFISPNADISEVCSMFGITQLSEPYWEGNSRSNIFIGWSLLTNYFPETSLVVAVDDKEKRLFAYVNPRRLVGYWLEPALDYANYAFFLTGKESPVYRRADPVGSDYVLAAEHHSVSYPYSISVTADMMTLLTRTLVYWLRALVAMSILGSSVWLLNQSFRDNRLKSAHDDTN</sequence>
<keyword evidence="1" id="KW-1133">Transmembrane helix</keyword>
<reference evidence="3" key="1">
    <citation type="submission" date="2016-10" db="EMBL/GenBank/DDBJ databases">
        <authorList>
            <person name="Varghese N."/>
            <person name="Submissions S."/>
        </authorList>
    </citation>
    <scope>NUCLEOTIDE SEQUENCE [LARGE SCALE GENOMIC DNA]</scope>
    <source>
        <strain evidence="3">CGMCC 1.7062</strain>
    </source>
</reference>
<keyword evidence="1" id="KW-0472">Membrane</keyword>
<protein>
    <recommendedName>
        <fullName evidence="4">CSS motif domain associated with EAL</fullName>
    </recommendedName>
</protein>
<keyword evidence="3" id="KW-1185">Reference proteome</keyword>
<name>A0A1H6C8C0_9VIBR</name>
<dbReference type="EMBL" id="FNVG01000032">
    <property type="protein sequence ID" value="SEG68616.1"/>
    <property type="molecule type" value="Genomic_DNA"/>
</dbReference>
<organism evidence="2 3">
    <name type="scientific">Vibrio hangzhouensis</name>
    <dbReference type="NCBI Taxonomy" id="462991"/>
    <lineage>
        <taxon>Bacteria</taxon>
        <taxon>Pseudomonadati</taxon>
        <taxon>Pseudomonadota</taxon>
        <taxon>Gammaproteobacteria</taxon>
        <taxon>Vibrionales</taxon>
        <taxon>Vibrionaceae</taxon>
        <taxon>Vibrio</taxon>
    </lineage>
</organism>
<dbReference type="AlphaFoldDB" id="A0A1H6C8C0"/>
<feature type="transmembrane region" description="Helical" evidence="1">
    <location>
        <begin position="221"/>
        <end position="241"/>
    </location>
</feature>
<dbReference type="RefSeq" id="WP_103882239.1">
    <property type="nucleotide sequence ID" value="NZ_FNVG01000032.1"/>
</dbReference>
<dbReference type="Proteomes" id="UP000236721">
    <property type="component" value="Unassembled WGS sequence"/>
</dbReference>
<keyword evidence="1" id="KW-0812">Transmembrane</keyword>